<comment type="caution">
    <text evidence="1">The sequence shown here is derived from an EMBL/GenBank/DDBJ whole genome shotgun (WGS) entry which is preliminary data.</text>
</comment>
<proteinExistence type="predicted"/>
<organism evidence="1 2">
    <name type="scientific">Nephila pilipes</name>
    <name type="common">Giant wood spider</name>
    <name type="synonym">Nephila maculata</name>
    <dbReference type="NCBI Taxonomy" id="299642"/>
    <lineage>
        <taxon>Eukaryota</taxon>
        <taxon>Metazoa</taxon>
        <taxon>Ecdysozoa</taxon>
        <taxon>Arthropoda</taxon>
        <taxon>Chelicerata</taxon>
        <taxon>Arachnida</taxon>
        <taxon>Araneae</taxon>
        <taxon>Araneomorphae</taxon>
        <taxon>Entelegynae</taxon>
        <taxon>Araneoidea</taxon>
        <taxon>Nephilidae</taxon>
        <taxon>Nephila</taxon>
    </lineage>
</organism>
<dbReference type="EMBL" id="BMAW01104111">
    <property type="protein sequence ID" value="GFT12477.1"/>
    <property type="molecule type" value="Genomic_DNA"/>
</dbReference>
<accession>A0A8X6NGL1</accession>
<dbReference type="SUPFAM" id="SSF56672">
    <property type="entry name" value="DNA/RNA polymerases"/>
    <property type="match status" value="1"/>
</dbReference>
<keyword evidence="2" id="KW-1185">Reference proteome</keyword>
<dbReference type="AlphaFoldDB" id="A0A8X6NGL1"/>
<reference evidence="1" key="1">
    <citation type="submission" date="2020-08" db="EMBL/GenBank/DDBJ databases">
        <title>Multicomponent nature underlies the extraordinary mechanical properties of spider dragline silk.</title>
        <authorList>
            <person name="Kono N."/>
            <person name="Nakamura H."/>
            <person name="Mori M."/>
            <person name="Yoshida Y."/>
            <person name="Ohtoshi R."/>
            <person name="Malay A.D."/>
            <person name="Moran D.A.P."/>
            <person name="Tomita M."/>
            <person name="Numata K."/>
            <person name="Arakawa K."/>
        </authorList>
    </citation>
    <scope>NUCLEOTIDE SEQUENCE</scope>
</reference>
<sequence length="137" mass="15956">MIDDYVKDGIVERTSCDSLLNCQGFYIPYHAVISHDKMANRLRIVFYDSAHEDGYSLLNKSLYMGSNLPRNILELILRFKENPVALTTDVKSAFLQIERDFPDRSFTRFYWSSEDNDPYVLNYRRILFGPSKVLGLS</sequence>
<protein>
    <submittedName>
        <fullName evidence="1">Uncharacterized protein</fullName>
    </submittedName>
</protein>
<evidence type="ECO:0000313" key="2">
    <source>
        <dbReference type="Proteomes" id="UP000887013"/>
    </source>
</evidence>
<gene>
    <name evidence="1" type="primary">AVEN_138137_1</name>
    <name evidence="1" type="ORF">NPIL_470031</name>
</gene>
<dbReference type="GO" id="GO:0071897">
    <property type="term" value="P:DNA biosynthetic process"/>
    <property type="evidence" value="ECO:0007669"/>
    <property type="project" value="UniProtKB-ARBA"/>
</dbReference>
<dbReference type="OrthoDB" id="6430854at2759"/>
<evidence type="ECO:0000313" key="1">
    <source>
        <dbReference type="EMBL" id="GFT12477.1"/>
    </source>
</evidence>
<dbReference type="PANTHER" id="PTHR47331">
    <property type="entry name" value="PHD-TYPE DOMAIN-CONTAINING PROTEIN"/>
    <property type="match status" value="1"/>
</dbReference>
<dbReference type="PANTHER" id="PTHR47331:SF1">
    <property type="entry name" value="GAG-LIKE PROTEIN"/>
    <property type="match status" value="1"/>
</dbReference>
<dbReference type="Proteomes" id="UP000887013">
    <property type="component" value="Unassembled WGS sequence"/>
</dbReference>
<name>A0A8X6NGL1_NEPPI</name>
<dbReference type="InterPro" id="IPR043502">
    <property type="entry name" value="DNA/RNA_pol_sf"/>
</dbReference>